<evidence type="ECO:0000259" key="2">
    <source>
        <dbReference type="Pfam" id="PF25488"/>
    </source>
</evidence>
<dbReference type="EMBL" id="MU860271">
    <property type="protein sequence ID" value="KAK4235400.1"/>
    <property type="molecule type" value="Genomic_DNA"/>
</dbReference>
<sequence length="197" mass="20845">MMLRLRTLLLTITTLLSTATATAIPVPVPVPVPGGPTTSSQDPADKWSSTDWTGRGQIRTRYIGDAPAHPDLGCLTAAGQWTTNEALCGVFETAAINNYTFYLSSVPGGVCGINVSTFKCGGGVSRAVFGTFGNGGPIVGHPVLRYAQYGVMATNAEDSPPAVTQPPLAIHFYTGIEKGKWVWLAWKSLGDDESEQE</sequence>
<reference evidence="3" key="2">
    <citation type="submission" date="2023-05" db="EMBL/GenBank/DDBJ databases">
        <authorList>
            <consortium name="Lawrence Berkeley National Laboratory"/>
            <person name="Steindorff A."/>
            <person name="Hensen N."/>
            <person name="Bonometti L."/>
            <person name="Westerberg I."/>
            <person name="Brannstrom I.O."/>
            <person name="Guillou S."/>
            <person name="Cros-Aarteil S."/>
            <person name="Calhoun S."/>
            <person name="Haridas S."/>
            <person name="Kuo A."/>
            <person name="Mondo S."/>
            <person name="Pangilinan J."/>
            <person name="Riley R."/>
            <person name="Labutti K."/>
            <person name="Andreopoulos B."/>
            <person name="Lipzen A."/>
            <person name="Chen C."/>
            <person name="Yanf M."/>
            <person name="Daum C."/>
            <person name="Ng V."/>
            <person name="Clum A."/>
            <person name="Ohm R."/>
            <person name="Martin F."/>
            <person name="Silar P."/>
            <person name="Natvig D."/>
            <person name="Lalanne C."/>
            <person name="Gautier V."/>
            <person name="Ament-Velasquez S.L."/>
            <person name="Kruys A."/>
            <person name="Hutchinson M.I."/>
            <person name="Powell A.J."/>
            <person name="Barry K."/>
            <person name="Miller A.N."/>
            <person name="Grigoriev I.V."/>
            <person name="Debuchy R."/>
            <person name="Gladieux P."/>
            <person name="Thoren M.H."/>
            <person name="Johannesson H."/>
        </authorList>
    </citation>
    <scope>NUCLEOTIDE SEQUENCE</scope>
    <source>
        <strain evidence="3">CBS 532.94</strain>
    </source>
</reference>
<dbReference type="Proteomes" id="UP001303760">
    <property type="component" value="Unassembled WGS sequence"/>
</dbReference>
<accession>A0AAN7HBR1</accession>
<comment type="caution">
    <text evidence="3">The sequence shown here is derived from an EMBL/GenBank/DDBJ whole genome shotgun (WGS) entry which is preliminary data.</text>
</comment>
<dbReference type="AlphaFoldDB" id="A0AAN7HBR1"/>
<feature type="signal peptide" evidence="1">
    <location>
        <begin position="1"/>
        <end position="23"/>
    </location>
</feature>
<evidence type="ECO:0000313" key="3">
    <source>
        <dbReference type="EMBL" id="KAK4235400.1"/>
    </source>
</evidence>
<organism evidence="3 4">
    <name type="scientific">Achaetomium macrosporum</name>
    <dbReference type="NCBI Taxonomy" id="79813"/>
    <lineage>
        <taxon>Eukaryota</taxon>
        <taxon>Fungi</taxon>
        <taxon>Dikarya</taxon>
        <taxon>Ascomycota</taxon>
        <taxon>Pezizomycotina</taxon>
        <taxon>Sordariomycetes</taxon>
        <taxon>Sordariomycetidae</taxon>
        <taxon>Sordariales</taxon>
        <taxon>Chaetomiaceae</taxon>
        <taxon>Achaetomium</taxon>
    </lineage>
</organism>
<dbReference type="Pfam" id="PF25488">
    <property type="entry name" value="RNaseT2L_C"/>
    <property type="match status" value="1"/>
</dbReference>
<feature type="domain" description="RNase T2-like C-terminal" evidence="2">
    <location>
        <begin position="54"/>
        <end position="130"/>
    </location>
</feature>
<proteinExistence type="predicted"/>
<evidence type="ECO:0000256" key="1">
    <source>
        <dbReference type="SAM" id="SignalP"/>
    </source>
</evidence>
<protein>
    <recommendedName>
        <fullName evidence="2">RNase T2-like C-terminal domain-containing protein</fullName>
    </recommendedName>
</protein>
<name>A0AAN7HBR1_9PEZI</name>
<evidence type="ECO:0000313" key="4">
    <source>
        <dbReference type="Proteomes" id="UP001303760"/>
    </source>
</evidence>
<keyword evidence="4" id="KW-1185">Reference proteome</keyword>
<gene>
    <name evidence="3" type="ORF">C8A03DRAFT_46469</name>
</gene>
<dbReference type="InterPro" id="IPR057328">
    <property type="entry name" value="RNaseT2L_C"/>
</dbReference>
<feature type="chain" id="PRO_5043019678" description="RNase T2-like C-terminal domain-containing protein" evidence="1">
    <location>
        <begin position="24"/>
        <end position="197"/>
    </location>
</feature>
<reference evidence="3" key="1">
    <citation type="journal article" date="2023" name="Mol. Phylogenet. Evol.">
        <title>Genome-scale phylogeny and comparative genomics of the fungal order Sordariales.</title>
        <authorList>
            <person name="Hensen N."/>
            <person name="Bonometti L."/>
            <person name="Westerberg I."/>
            <person name="Brannstrom I.O."/>
            <person name="Guillou S."/>
            <person name="Cros-Aarteil S."/>
            <person name="Calhoun S."/>
            <person name="Haridas S."/>
            <person name="Kuo A."/>
            <person name="Mondo S."/>
            <person name="Pangilinan J."/>
            <person name="Riley R."/>
            <person name="LaButti K."/>
            <person name="Andreopoulos B."/>
            <person name="Lipzen A."/>
            <person name="Chen C."/>
            <person name="Yan M."/>
            <person name="Daum C."/>
            <person name="Ng V."/>
            <person name="Clum A."/>
            <person name="Steindorff A."/>
            <person name="Ohm R.A."/>
            <person name="Martin F."/>
            <person name="Silar P."/>
            <person name="Natvig D.O."/>
            <person name="Lalanne C."/>
            <person name="Gautier V."/>
            <person name="Ament-Velasquez S.L."/>
            <person name="Kruys A."/>
            <person name="Hutchinson M.I."/>
            <person name="Powell A.J."/>
            <person name="Barry K."/>
            <person name="Miller A.N."/>
            <person name="Grigoriev I.V."/>
            <person name="Debuchy R."/>
            <person name="Gladieux P."/>
            <person name="Hiltunen Thoren M."/>
            <person name="Johannesson H."/>
        </authorList>
    </citation>
    <scope>NUCLEOTIDE SEQUENCE</scope>
    <source>
        <strain evidence="3">CBS 532.94</strain>
    </source>
</reference>
<keyword evidence="1" id="KW-0732">Signal</keyword>